<feature type="domain" description="RecX second three-helical" evidence="6">
    <location>
        <begin position="42"/>
        <end position="82"/>
    </location>
</feature>
<keyword evidence="10" id="KW-1185">Reference proteome</keyword>
<dbReference type="Gene3D" id="1.10.10.10">
    <property type="entry name" value="Winged helix-like DNA-binding domain superfamily/Winged helix DNA-binding domain"/>
    <property type="match status" value="3"/>
</dbReference>
<comment type="subcellular location">
    <subcellularLocation>
        <location evidence="1 5">Cytoplasm</location>
    </subcellularLocation>
</comment>
<keyword evidence="4 5" id="KW-0963">Cytoplasm</keyword>
<name>A0ABS1E557_9GAMM</name>
<dbReference type="Pfam" id="PF21981">
    <property type="entry name" value="RecX_HTH3"/>
    <property type="match status" value="1"/>
</dbReference>
<dbReference type="InterPro" id="IPR053924">
    <property type="entry name" value="RecX_HTH_2nd"/>
</dbReference>
<sequence length="149" mass="16677">MRLLARREHTRRELLDKLAQRGFAEAQAAPALDALAEEGLLDEARFAEAFVRSRIQRGHGPVRIEQEMRRRGLPGALADEALAAAEVDWQAQARAVRAQRFGAQPPAGRREVQRQAQFLQRRGFTAEQARAATLGAEDDDEKGPVWAER</sequence>
<dbReference type="InterPro" id="IPR053925">
    <property type="entry name" value="RecX_HTH_3rd"/>
</dbReference>
<dbReference type="PANTHER" id="PTHR33602">
    <property type="entry name" value="REGULATORY PROTEIN RECX FAMILY PROTEIN"/>
    <property type="match status" value="1"/>
</dbReference>
<evidence type="ECO:0000256" key="4">
    <source>
        <dbReference type="ARBA" id="ARBA00022490"/>
    </source>
</evidence>
<comment type="caution">
    <text evidence="9">The sequence shown here is derived from an EMBL/GenBank/DDBJ whole genome shotgun (WGS) entry which is preliminary data.</text>
</comment>
<feature type="domain" description="RecX first three-helical" evidence="8">
    <location>
        <begin position="1"/>
        <end position="33"/>
    </location>
</feature>
<evidence type="ECO:0000259" key="6">
    <source>
        <dbReference type="Pfam" id="PF02631"/>
    </source>
</evidence>
<comment type="similarity">
    <text evidence="2 5">Belongs to the RecX family.</text>
</comment>
<gene>
    <name evidence="5" type="primary">recX</name>
    <name evidence="9" type="ORF">CKO13_00015</name>
</gene>
<organism evidence="9 10">
    <name type="scientific">Halorhodospira neutriphila</name>
    <dbReference type="NCBI Taxonomy" id="168379"/>
    <lineage>
        <taxon>Bacteria</taxon>
        <taxon>Pseudomonadati</taxon>
        <taxon>Pseudomonadota</taxon>
        <taxon>Gammaproteobacteria</taxon>
        <taxon>Chromatiales</taxon>
        <taxon>Ectothiorhodospiraceae</taxon>
        <taxon>Halorhodospira</taxon>
    </lineage>
</organism>
<accession>A0ABS1E557</accession>
<dbReference type="Pfam" id="PF21982">
    <property type="entry name" value="RecX_HTH1"/>
    <property type="match status" value="1"/>
</dbReference>
<proteinExistence type="inferred from homology"/>
<reference evidence="9 10" key="1">
    <citation type="journal article" date="2020" name="Microorganisms">
        <title>Osmotic Adaptation and Compatible Solute Biosynthesis of Phototrophic Bacteria as Revealed from Genome Analyses.</title>
        <authorList>
            <person name="Imhoff J.F."/>
            <person name="Rahn T."/>
            <person name="Kunzel S."/>
            <person name="Keller A."/>
            <person name="Neulinger S.C."/>
        </authorList>
    </citation>
    <scope>NUCLEOTIDE SEQUENCE [LARGE SCALE GENOMIC DNA]</scope>
    <source>
        <strain evidence="9 10">DSM 15116</strain>
    </source>
</reference>
<evidence type="ECO:0000256" key="1">
    <source>
        <dbReference type="ARBA" id="ARBA00004496"/>
    </source>
</evidence>
<evidence type="ECO:0000256" key="5">
    <source>
        <dbReference type="HAMAP-Rule" id="MF_01114"/>
    </source>
</evidence>
<evidence type="ECO:0000256" key="2">
    <source>
        <dbReference type="ARBA" id="ARBA00009695"/>
    </source>
</evidence>
<evidence type="ECO:0000313" key="9">
    <source>
        <dbReference type="EMBL" id="MBK1725439.1"/>
    </source>
</evidence>
<dbReference type="EMBL" id="NRSH01000001">
    <property type="protein sequence ID" value="MBK1725439.1"/>
    <property type="molecule type" value="Genomic_DNA"/>
</dbReference>
<evidence type="ECO:0000313" key="10">
    <source>
        <dbReference type="Proteomes" id="UP000738126"/>
    </source>
</evidence>
<dbReference type="InterPro" id="IPR053926">
    <property type="entry name" value="RecX_HTH_1st"/>
</dbReference>
<comment type="function">
    <text evidence="5">Modulates RecA activity.</text>
</comment>
<dbReference type="PANTHER" id="PTHR33602:SF1">
    <property type="entry name" value="REGULATORY PROTEIN RECX FAMILY PROTEIN"/>
    <property type="match status" value="1"/>
</dbReference>
<dbReference type="HAMAP" id="MF_01114">
    <property type="entry name" value="RecX"/>
    <property type="match status" value="1"/>
</dbReference>
<evidence type="ECO:0000259" key="8">
    <source>
        <dbReference type="Pfam" id="PF21982"/>
    </source>
</evidence>
<dbReference type="Pfam" id="PF02631">
    <property type="entry name" value="RecX_HTH2"/>
    <property type="match status" value="1"/>
</dbReference>
<evidence type="ECO:0000256" key="3">
    <source>
        <dbReference type="ARBA" id="ARBA00018111"/>
    </source>
</evidence>
<dbReference type="InterPro" id="IPR036388">
    <property type="entry name" value="WH-like_DNA-bd_sf"/>
</dbReference>
<evidence type="ECO:0000259" key="7">
    <source>
        <dbReference type="Pfam" id="PF21981"/>
    </source>
</evidence>
<dbReference type="Proteomes" id="UP000738126">
    <property type="component" value="Unassembled WGS sequence"/>
</dbReference>
<feature type="domain" description="RecX third three-helical" evidence="7">
    <location>
        <begin position="88"/>
        <end position="132"/>
    </location>
</feature>
<protein>
    <recommendedName>
        <fullName evidence="3 5">Regulatory protein RecX</fullName>
    </recommendedName>
</protein>
<dbReference type="InterPro" id="IPR003783">
    <property type="entry name" value="Regulatory_RecX"/>
</dbReference>